<dbReference type="OrthoDB" id="6997572at2"/>
<evidence type="ECO:0000313" key="2">
    <source>
        <dbReference type="EMBL" id="EEF78600.1"/>
    </source>
</evidence>
<reference evidence="2 3" key="1">
    <citation type="journal article" date="2011" name="J. Bacteriol.">
        <title>Draft genome sequence of the chemolithoheterotrophic, halophilic methylotroph Methylophaga thiooxydans DMS010.</title>
        <authorList>
            <person name="Boden R."/>
            <person name="Ferriera S."/>
            <person name="Johnson J."/>
            <person name="Kelly D.P."/>
            <person name="Murrell J.C."/>
            <person name="Schafer H."/>
        </authorList>
    </citation>
    <scope>NUCLEOTIDE SEQUENCE [LARGE SCALE GENOMIC DNA]</scope>
    <source>
        <strain evidence="2 3">DMS010</strain>
    </source>
</reference>
<dbReference type="Proteomes" id="UP000004679">
    <property type="component" value="Unassembled WGS sequence"/>
</dbReference>
<dbReference type="Pfam" id="PF11279">
    <property type="entry name" value="DUF3080"/>
    <property type="match status" value="1"/>
</dbReference>
<accession>C0N9H6</accession>
<keyword evidence="3" id="KW-1185">Reference proteome</keyword>
<keyword evidence="1" id="KW-0732">Signal</keyword>
<feature type="chain" id="PRO_5002901034" description="DUF3080 domain-containing protein" evidence="1">
    <location>
        <begin position="20"/>
        <end position="356"/>
    </location>
</feature>
<name>C0N9H6_9GAMM</name>
<dbReference type="EMBL" id="GG657906">
    <property type="protein sequence ID" value="EEF78600.1"/>
    <property type="molecule type" value="Genomic_DNA"/>
</dbReference>
<protein>
    <recommendedName>
        <fullName evidence="4">DUF3080 domain-containing protein</fullName>
    </recommendedName>
</protein>
<dbReference type="InterPro" id="IPR021431">
    <property type="entry name" value="DUF3080"/>
</dbReference>
<evidence type="ECO:0000256" key="1">
    <source>
        <dbReference type="SAM" id="SignalP"/>
    </source>
</evidence>
<sequence>MWRLIHYCLLLMLAVSVTGCDPFASPDSMMDEYLSRLARVLNVEKQQTALEPIRLIPSVRDRRAEIPKIDISVLEFLSLYGCELQVVVAERNSILGRVMSPLNRLRYNLRFIATAQECLANTDKPALKHSLQQAIEQKQQLLSSVAWNAVWAGEPMAALLSVSKGYYLADTHHVTTLGRLVAGLEKTRAILTQLQSEAIDADLTEMGDIQQQWTFGHHAGQLLNSVTMLTTRLEDATALIEQRLHVKPLCYKSKSNPHAERVKGVFFNVYIGRIQPYLSEVSRAGKLVFGELDKIALAQASIMPAGFKSYHLDVISMTNKNGVWQQFDKAMTSHTKSWQALLEQCGMQPRASQSLS</sequence>
<dbReference type="AlphaFoldDB" id="C0N9H6"/>
<dbReference type="HOGENOM" id="CLU_063848_1_0_6"/>
<evidence type="ECO:0000313" key="3">
    <source>
        <dbReference type="Proteomes" id="UP000004679"/>
    </source>
</evidence>
<dbReference type="PROSITE" id="PS51257">
    <property type="entry name" value="PROKAR_LIPOPROTEIN"/>
    <property type="match status" value="1"/>
</dbReference>
<proteinExistence type="predicted"/>
<organism evidence="2 3">
    <name type="scientific">Methylophaga thiooxydans DMS010</name>
    <dbReference type="NCBI Taxonomy" id="637616"/>
    <lineage>
        <taxon>Bacteria</taxon>
        <taxon>Pseudomonadati</taxon>
        <taxon>Pseudomonadota</taxon>
        <taxon>Gammaproteobacteria</taxon>
        <taxon>Thiotrichales</taxon>
        <taxon>Piscirickettsiaceae</taxon>
        <taxon>Methylophaga</taxon>
    </lineage>
</organism>
<evidence type="ECO:0008006" key="4">
    <source>
        <dbReference type="Google" id="ProtNLM"/>
    </source>
</evidence>
<gene>
    <name evidence="2" type="ORF">MDMS009_2773</name>
</gene>
<feature type="signal peptide" evidence="1">
    <location>
        <begin position="1"/>
        <end position="19"/>
    </location>
</feature>